<accession>A0A2Z4LP99</accession>
<reference evidence="1 2" key="1">
    <citation type="submission" date="2018-06" db="EMBL/GenBank/DDBJ databases">
        <title>Spongiibacterium sp. HME9304 Genome sequencing and assembly.</title>
        <authorList>
            <person name="Kang H."/>
            <person name="Kim H."/>
            <person name="Joh K."/>
        </authorList>
    </citation>
    <scope>NUCLEOTIDE SEQUENCE [LARGE SCALE GENOMIC DNA]</scope>
    <source>
        <strain evidence="1 2">HME9304</strain>
    </source>
</reference>
<keyword evidence="2" id="KW-1185">Reference proteome</keyword>
<protein>
    <recommendedName>
        <fullName evidence="3">Class I SAM-dependent methyltransferase</fullName>
    </recommendedName>
</protein>
<dbReference type="KEGG" id="spon:HME9304_00362"/>
<evidence type="ECO:0000313" key="1">
    <source>
        <dbReference type="EMBL" id="AWX43374.1"/>
    </source>
</evidence>
<dbReference type="AlphaFoldDB" id="A0A2Z4LP99"/>
<dbReference type="EMBL" id="CP030104">
    <property type="protein sequence ID" value="AWX43374.1"/>
    <property type="molecule type" value="Genomic_DNA"/>
</dbReference>
<evidence type="ECO:0008006" key="3">
    <source>
        <dbReference type="Google" id="ProtNLM"/>
    </source>
</evidence>
<organism evidence="1 2">
    <name type="scientific">Flagellimonas maritima</name>
    <dbReference type="NCBI Taxonomy" id="1383885"/>
    <lineage>
        <taxon>Bacteria</taxon>
        <taxon>Pseudomonadati</taxon>
        <taxon>Bacteroidota</taxon>
        <taxon>Flavobacteriia</taxon>
        <taxon>Flavobacteriales</taxon>
        <taxon>Flavobacteriaceae</taxon>
        <taxon>Flagellimonas</taxon>
    </lineage>
</organism>
<name>A0A2Z4LP99_9FLAO</name>
<dbReference type="Proteomes" id="UP000248536">
    <property type="component" value="Chromosome"/>
</dbReference>
<gene>
    <name evidence="1" type="ORF">HME9304_00362</name>
</gene>
<proteinExistence type="predicted"/>
<evidence type="ECO:0000313" key="2">
    <source>
        <dbReference type="Proteomes" id="UP000248536"/>
    </source>
</evidence>
<sequence>MIALKLTRYIVMFQTINYLKFLLKSTNQHGVHSPFIYNYVTKCLYAEKMISNIKAHNVLLKTIGYFGFENICVSGARHLAVDIKKSYPNSKLNTNRIDILYTEELHPDKMEKMLAQKKFHNNSVILINSIHKDVQKNQSWEKLIALPTITVSIDMFYLGALFIRKEQVKEHFTVRI</sequence>